<keyword evidence="3" id="KW-1185">Reference proteome</keyword>
<evidence type="ECO:0000313" key="3">
    <source>
        <dbReference type="Proteomes" id="UP000250043"/>
    </source>
</evidence>
<accession>A0A8E2DP57</accession>
<name>A0A8E2DP57_9APHY</name>
<dbReference type="EMBL" id="KV722358">
    <property type="protein sequence ID" value="OCH93178.1"/>
    <property type="molecule type" value="Genomic_DNA"/>
</dbReference>
<gene>
    <name evidence="2" type="ORF">OBBRIDRAFT_350383</name>
</gene>
<evidence type="ECO:0000256" key="1">
    <source>
        <dbReference type="SAM" id="SignalP"/>
    </source>
</evidence>
<sequence>MKLYAFSVLLVGLCRERQCNAVGCQGIENYRILFARAEEAVCLNHGIPVIPDKARSAARRYCARTRTHADVTNQKLVYERRLPGITECGCAHMSYYFVVHWLLTLTRVVAVI</sequence>
<organism evidence="2 3">
    <name type="scientific">Obba rivulosa</name>
    <dbReference type="NCBI Taxonomy" id="1052685"/>
    <lineage>
        <taxon>Eukaryota</taxon>
        <taxon>Fungi</taxon>
        <taxon>Dikarya</taxon>
        <taxon>Basidiomycota</taxon>
        <taxon>Agaricomycotina</taxon>
        <taxon>Agaricomycetes</taxon>
        <taxon>Polyporales</taxon>
        <taxon>Gelatoporiaceae</taxon>
        <taxon>Obba</taxon>
    </lineage>
</organism>
<protein>
    <recommendedName>
        <fullName evidence="4">Secreted protein</fullName>
    </recommendedName>
</protein>
<reference evidence="2 3" key="1">
    <citation type="submission" date="2016-07" db="EMBL/GenBank/DDBJ databases">
        <title>Draft genome of the white-rot fungus Obba rivulosa 3A-2.</title>
        <authorList>
            <consortium name="DOE Joint Genome Institute"/>
            <person name="Miettinen O."/>
            <person name="Riley R."/>
            <person name="Acob R."/>
            <person name="Barry K."/>
            <person name="Cullen D."/>
            <person name="De Vries R."/>
            <person name="Hainaut M."/>
            <person name="Hatakka A."/>
            <person name="Henrissat B."/>
            <person name="Hilden K."/>
            <person name="Kuo R."/>
            <person name="Labutti K."/>
            <person name="Lipzen A."/>
            <person name="Makela M.R."/>
            <person name="Sandor L."/>
            <person name="Spatafora J.W."/>
            <person name="Grigoriev I.V."/>
            <person name="Hibbett D.S."/>
        </authorList>
    </citation>
    <scope>NUCLEOTIDE SEQUENCE [LARGE SCALE GENOMIC DNA]</scope>
    <source>
        <strain evidence="2 3">3A-2</strain>
    </source>
</reference>
<proteinExistence type="predicted"/>
<feature type="chain" id="PRO_5034995929" description="Secreted protein" evidence="1">
    <location>
        <begin position="22"/>
        <end position="112"/>
    </location>
</feature>
<evidence type="ECO:0000313" key="2">
    <source>
        <dbReference type="EMBL" id="OCH93178.1"/>
    </source>
</evidence>
<keyword evidence="1" id="KW-0732">Signal</keyword>
<dbReference type="AlphaFoldDB" id="A0A8E2DP57"/>
<evidence type="ECO:0008006" key="4">
    <source>
        <dbReference type="Google" id="ProtNLM"/>
    </source>
</evidence>
<feature type="signal peptide" evidence="1">
    <location>
        <begin position="1"/>
        <end position="21"/>
    </location>
</feature>
<dbReference type="Proteomes" id="UP000250043">
    <property type="component" value="Unassembled WGS sequence"/>
</dbReference>